<organism evidence="2 3">
    <name type="scientific">Ancylostoma caninum</name>
    <name type="common">Dog hookworm</name>
    <dbReference type="NCBI Taxonomy" id="29170"/>
    <lineage>
        <taxon>Eukaryota</taxon>
        <taxon>Metazoa</taxon>
        <taxon>Ecdysozoa</taxon>
        <taxon>Nematoda</taxon>
        <taxon>Chromadorea</taxon>
        <taxon>Rhabditida</taxon>
        <taxon>Rhabditina</taxon>
        <taxon>Rhabditomorpha</taxon>
        <taxon>Strongyloidea</taxon>
        <taxon>Ancylostomatidae</taxon>
        <taxon>Ancylostomatinae</taxon>
        <taxon>Ancylostoma</taxon>
    </lineage>
</organism>
<gene>
    <name evidence="2" type="ORF">ANCCAN_11895</name>
</gene>
<evidence type="ECO:0000313" key="3">
    <source>
        <dbReference type="Proteomes" id="UP000252519"/>
    </source>
</evidence>
<feature type="region of interest" description="Disordered" evidence="1">
    <location>
        <begin position="113"/>
        <end position="141"/>
    </location>
</feature>
<reference evidence="2 3" key="1">
    <citation type="submission" date="2014-10" db="EMBL/GenBank/DDBJ databases">
        <title>Draft genome of the hookworm Ancylostoma caninum.</title>
        <authorList>
            <person name="Mitreva M."/>
        </authorList>
    </citation>
    <scope>NUCLEOTIDE SEQUENCE [LARGE SCALE GENOMIC DNA]</scope>
    <source>
        <strain evidence="2 3">Baltimore</strain>
    </source>
</reference>
<protein>
    <submittedName>
        <fullName evidence="2">Uncharacterized protein</fullName>
    </submittedName>
</protein>
<feature type="compositionally biased region" description="Polar residues" evidence="1">
    <location>
        <begin position="131"/>
        <end position="140"/>
    </location>
</feature>
<evidence type="ECO:0000256" key="1">
    <source>
        <dbReference type="SAM" id="MobiDB-lite"/>
    </source>
</evidence>
<sequence>MFLCFSGWDSFGSPTPCSAQDRQIASLAIFRRSDFRPPDRVSARVYGENVEEYILERERLYAAQLEEQESNSNRNEVESVFGLNNSFYNCSICVRDVRSYGYDQIGKEWIPNNRQAKRPAPQLDPEDSPLQDVSTEQNVNENEDPCYAYAYAAADYGTKNFL</sequence>
<name>A0A368GCM5_ANCCA</name>
<comment type="caution">
    <text evidence="2">The sequence shown here is derived from an EMBL/GenBank/DDBJ whole genome shotgun (WGS) entry which is preliminary data.</text>
</comment>
<dbReference type="AlphaFoldDB" id="A0A368GCM5"/>
<dbReference type="EMBL" id="JOJR01000208">
    <property type="protein sequence ID" value="RCN42153.1"/>
    <property type="molecule type" value="Genomic_DNA"/>
</dbReference>
<keyword evidence="3" id="KW-1185">Reference proteome</keyword>
<accession>A0A368GCM5</accession>
<dbReference type="Proteomes" id="UP000252519">
    <property type="component" value="Unassembled WGS sequence"/>
</dbReference>
<proteinExistence type="predicted"/>
<evidence type="ECO:0000313" key="2">
    <source>
        <dbReference type="EMBL" id="RCN42153.1"/>
    </source>
</evidence>